<gene>
    <name evidence="2" type="ORF">BV898_09579</name>
</gene>
<reference evidence="3" key="1">
    <citation type="submission" date="2017-01" db="EMBL/GenBank/DDBJ databases">
        <title>Comparative genomics of anhydrobiosis in the tardigrade Hypsibius dujardini.</title>
        <authorList>
            <person name="Yoshida Y."/>
            <person name="Koutsovoulos G."/>
            <person name="Laetsch D."/>
            <person name="Stevens L."/>
            <person name="Kumar S."/>
            <person name="Horikawa D."/>
            <person name="Ishino K."/>
            <person name="Komine S."/>
            <person name="Tomita M."/>
            <person name="Blaxter M."/>
            <person name="Arakawa K."/>
        </authorList>
    </citation>
    <scope>NUCLEOTIDE SEQUENCE [LARGE SCALE GENOMIC DNA]</scope>
    <source>
        <strain evidence="3">Z151</strain>
    </source>
</reference>
<protein>
    <submittedName>
        <fullName evidence="2">Uncharacterized protein</fullName>
    </submittedName>
</protein>
<sequence>MFIVFVSVDTFQRGLADAKVDTADIFETVSLGAQRENALLGKLAVHGPTLSRLDGHLKRKRDGPTTKGKPHTASADVKGVQPL</sequence>
<comment type="caution">
    <text evidence="2">The sequence shown here is derived from an EMBL/GenBank/DDBJ whole genome shotgun (WGS) entry which is preliminary data.</text>
</comment>
<dbReference type="EMBL" id="MTYJ01000076">
    <property type="protein sequence ID" value="OQV16271.1"/>
    <property type="molecule type" value="Genomic_DNA"/>
</dbReference>
<name>A0A1W0WM31_HYPEX</name>
<accession>A0A1W0WM31</accession>
<keyword evidence="3" id="KW-1185">Reference proteome</keyword>
<dbReference type="Proteomes" id="UP000192578">
    <property type="component" value="Unassembled WGS sequence"/>
</dbReference>
<dbReference type="AlphaFoldDB" id="A0A1W0WM31"/>
<evidence type="ECO:0000313" key="3">
    <source>
        <dbReference type="Proteomes" id="UP000192578"/>
    </source>
</evidence>
<proteinExistence type="predicted"/>
<organism evidence="2 3">
    <name type="scientific">Hypsibius exemplaris</name>
    <name type="common">Freshwater tardigrade</name>
    <dbReference type="NCBI Taxonomy" id="2072580"/>
    <lineage>
        <taxon>Eukaryota</taxon>
        <taxon>Metazoa</taxon>
        <taxon>Ecdysozoa</taxon>
        <taxon>Tardigrada</taxon>
        <taxon>Eutardigrada</taxon>
        <taxon>Parachela</taxon>
        <taxon>Hypsibioidea</taxon>
        <taxon>Hypsibiidae</taxon>
        <taxon>Hypsibius</taxon>
    </lineage>
</organism>
<feature type="region of interest" description="Disordered" evidence="1">
    <location>
        <begin position="51"/>
        <end position="83"/>
    </location>
</feature>
<evidence type="ECO:0000256" key="1">
    <source>
        <dbReference type="SAM" id="MobiDB-lite"/>
    </source>
</evidence>
<evidence type="ECO:0000313" key="2">
    <source>
        <dbReference type="EMBL" id="OQV16271.1"/>
    </source>
</evidence>